<reference evidence="2" key="2">
    <citation type="journal article" date="2018" name="Nat. Commun.">
        <title>Extreme sensitivity to ultraviolet light in the fungal pathogen causing white-nose syndrome of bats.</title>
        <authorList>
            <person name="Palmer J.M."/>
            <person name="Drees K.P."/>
            <person name="Foster J.T."/>
            <person name="Lindner D.L."/>
        </authorList>
    </citation>
    <scope>NUCLEOTIDE SEQUENCE [LARGE SCALE GENOMIC DNA]</scope>
    <source>
        <strain evidence="2">UAMH 10579</strain>
    </source>
</reference>
<dbReference type="AlphaFoldDB" id="A0A1B8GWY7"/>
<proteinExistence type="predicted"/>
<name>A0A1B8GWY7_9PEZI</name>
<sequence>MSQDTDDLSKEIGLMNLNESHMDGLSISLKPICAGIQRILSPGLETISTSSWASVESLLQSTAKNISSVYDTPSDIKDAAVYFSTITERIRAWAKDLQQAISALHSPEEKQKLVSLQVVEKVEAAERSAKLASTISGSCQVLLANMGKRTEWEVQHPIEAAQEFELREYSRSLSSSLLQSQGGKALNDIPGEKWAEAERQLRSLEDYLKEHKIQAVRIRETKMDKVMVALLKAFERFDETGINRQKVDVARAERIWGLVDKLGSGMSYLLQVDARRREGEAVPTTRSIFLLKSAPPANIKYSASPSDWLAKRLSKSAAYLDAVVIQGNIAVNDERGWSGVFQELSALEDLLVSGVTLTNAKESKIDETLKAMGEKIRGLEANRNGKDEGDLSLMYVSWELALRISAYFNELEA</sequence>
<gene>
    <name evidence="1" type="ORF">VE01_01545</name>
</gene>
<keyword evidence="2" id="KW-1185">Reference proteome</keyword>
<reference evidence="1 2" key="1">
    <citation type="submission" date="2016-03" db="EMBL/GenBank/DDBJ databases">
        <title>Comparative genomics of Pseudogymnoascus destructans, the fungus causing white-nose syndrome of bats.</title>
        <authorList>
            <person name="Palmer J.M."/>
            <person name="Drees K.P."/>
            <person name="Foster J.T."/>
            <person name="Lindner D.L."/>
        </authorList>
    </citation>
    <scope>NUCLEOTIDE SEQUENCE [LARGE SCALE GENOMIC DNA]</scope>
    <source>
        <strain evidence="1 2">UAMH 10579</strain>
    </source>
</reference>
<dbReference type="OrthoDB" id="3432244at2759"/>
<protein>
    <submittedName>
        <fullName evidence="1">Uncharacterized protein</fullName>
    </submittedName>
</protein>
<evidence type="ECO:0000313" key="2">
    <source>
        <dbReference type="Proteomes" id="UP000091956"/>
    </source>
</evidence>
<dbReference type="RefSeq" id="XP_018134072.1">
    <property type="nucleotide sequence ID" value="XM_018271064.2"/>
</dbReference>
<dbReference type="EMBL" id="KV460209">
    <property type="protein sequence ID" value="OBU00340.1"/>
    <property type="molecule type" value="Genomic_DNA"/>
</dbReference>
<organism evidence="1 2">
    <name type="scientific">Pseudogymnoascus verrucosus</name>
    <dbReference type="NCBI Taxonomy" id="342668"/>
    <lineage>
        <taxon>Eukaryota</taxon>
        <taxon>Fungi</taxon>
        <taxon>Dikarya</taxon>
        <taxon>Ascomycota</taxon>
        <taxon>Pezizomycotina</taxon>
        <taxon>Leotiomycetes</taxon>
        <taxon>Thelebolales</taxon>
        <taxon>Thelebolaceae</taxon>
        <taxon>Pseudogymnoascus</taxon>
    </lineage>
</organism>
<evidence type="ECO:0000313" key="1">
    <source>
        <dbReference type="EMBL" id="OBU00340.1"/>
    </source>
</evidence>
<accession>A0A1B8GWY7</accession>
<dbReference type="GeneID" id="28834931"/>
<dbReference type="Proteomes" id="UP000091956">
    <property type="component" value="Unassembled WGS sequence"/>
</dbReference>